<comment type="catalytic activity">
    <reaction evidence="12">
        <text>L-proline(in) + Na(+)(in) = L-proline(out) + Na(+)(out)</text>
        <dbReference type="Rhea" id="RHEA:28967"/>
        <dbReference type="ChEBI" id="CHEBI:29101"/>
        <dbReference type="ChEBI" id="CHEBI:60039"/>
    </reaction>
</comment>
<comment type="subcellular location">
    <subcellularLocation>
        <location evidence="1 14">Cell membrane</location>
        <topology evidence="1 14">Multi-pass membrane protein</topology>
    </subcellularLocation>
</comment>
<dbReference type="Pfam" id="PF00474">
    <property type="entry name" value="SSF"/>
    <property type="match status" value="1"/>
</dbReference>
<dbReference type="InterPro" id="IPR050277">
    <property type="entry name" value="Sodium:Solute_Symporter"/>
</dbReference>
<keyword evidence="14" id="KW-0029">Amino-acid transport</keyword>
<feature type="transmembrane region" description="Helical" evidence="14">
    <location>
        <begin position="76"/>
        <end position="100"/>
    </location>
</feature>
<dbReference type="NCBIfam" id="TIGR02121">
    <property type="entry name" value="Na_Pro_sym"/>
    <property type="match status" value="1"/>
</dbReference>
<feature type="transmembrane region" description="Helical" evidence="14">
    <location>
        <begin position="316"/>
        <end position="336"/>
    </location>
</feature>
<dbReference type="InterPro" id="IPR011851">
    <property type="entry name" value="Na/Pro_symporter"/>
</dbReference>
<keyword evidence="10 14" id="KW-0472">Membrane</keyword>
<comment type="function">
    <text evidence="14">Catalyzes the sodium-dependent uptake of extracellular L-proline.</text>
</comment>
<evidence type="ECO:0000256" key="6">
    <source>
        <dbReference type="ARBA" id="ARBA00022847"/>
    </source>
</evidence>
<evidence type="ECO:0000313" key="15">
    <source>
        <dbReference type="EMBL" id="MDC7225782.1"/>
    </source>
</evidence>
<accession>A0AAJ1MIQ9</accession>
<feature type="transmembrane region" description="Helical" evidence="14">
    <location>
        <begin position="447"/>
        <end position="468"/>
    </location>
</feature>
<dbReference type="GO" id="GO:0005886">
    <property type="term" value="C:plasma membrane"/>
    <property type="evidence" value="ECO:0007669"/>
    <property type="project" value="UniProtKB-SubCell"/>
</dbReference>
<comment type="similarity">
    <text evidence="2 13">Belongs to the sodium:solute symporter (SSF) (TC 2.A.21) family.</text>
</comment>
<sequence length="488" mass="52234">MASTATLITFIVYLLFLLGVGLYFYKRTSNISDYLLGGRGMGKWVTALSAQASDMSGWLLMGLPGAAFLYGINQSWIAIGLFIGTVLNWILVAPRLRVYTEKTESLTMASFLEARFKDPTGLLRIICAIITLIFFAIYASSGMAGAGKLFEAMFGIDYSLAVIIGCLVIVLYTMLGGFMAVCWTDLFQGALMFFSILIVPLAALKGVGGFEGINTAVLAKGISTSMIPGAGVGAVLGIISTMAWGLGYFGQPHILVRFMSIKSIKEIPQSTIIATVWVFISLAGAILVGLIGTAMYAEAPGGDAEKVFIYMISDMFNPWIGGILLAAILSAIMSTIDSQLLVSSSALTEDFYQKIIKKDASEKELILIGRISVIIISVIAMLLALNPDNTILGLVSYAWGGFGAAFGPVILMALFSKKTGWKSALAGMVTGAVVCVLWKQIGLGAQMYEIVPGFIANFIVMLIANSFIKQDDADMDKTYDEVQAEVKG</sequence>
<evidence type="ECO:0000256" key="3">
    <source>
        <dbReference type="ARBA" id="ARBA00022448"/>
    </source>
</evidence>
<organism evidence="15 16">
    <name type="scientific">Candidatus Thalassospirochaeta sargassi</name>
    <dbReference type="NCBI Taxonomy" id="3119039"/>
    <lineage>
        <taxon>Bacteria</taxon>
        <taxon>Pseudomonadati</taxon>
        <taxon>Spirochaetota</taxon>
        <taxon>Spirochaetia</taxon>
        <taxon>Spirochaetales</taxon>
        <taxon>Spirochaetaceae</taxon>
        <taxon>Candidatus Thalassospirochaeta</taxon>
    </lineage>
</organism>
<proteinExistence type="inferred from homology"/>
<dbReference type="InterPro" id="IPR001734">
    <property type="entry name" value="Na/solute_symporter"/>
</dbReference>
<feature type="transmembrane region" description="Helical" evidence="14">
    <location>
        <begin position="230"/>
        <end position="250"/>
    </location>
</feature>
<keyword evidence="7 14" id="KW-1133">Transmembrane helix</keyword>
<dbReference type="Gene3D" id="1.20.1730.10">
    <property type="entry name" value="Sodium/glucose cotransporter"/>
    <property type="match status" value="1"/>
</dbReference>
<feature type="transmembrane region" description="Helical" evidence="14">
    <location>
        <begin position="397"/>
        <end position="416"/>
    </location>
</feature>
<name>A0AAJ1MIQ9_9SPIO</name>
<evidence type="ECO:0000256" key="11">
    <source>
        <dbReference type="ARBA" id="ARBA00023201"/>
    </source>
</evidence>
<dbReference type="PANTHER" id="PTHR48086">
    <property type="entry name" value="SODIUM/PROLINE SYMPORTER-RELATED"/>
    <property type="match status" value="1"/>
</dbReference>
<protein>
    <recommendedName>
        <fullName evidence="14">Sodium/proline symporter</fullName>
    </recommendedName>
    <alternativeName>
        <fullName evidence="14">Proline permease</fullName>
    </alternativeName>
</protein>
<evidence type="ECO:0000256" key="12">
    <source>
        <dbReference type="ARBA" id="ARBA00033708"/>
    </source>
</evidence>
<dbReference type="GO" id="GO:0031402">
    <property type="term" value="F:sodium ion binding"/>
    <property type="evidence" value="ECO:0007669"/>
    <property type="project" value="UniProtKB-UniRule"/>
</dbReference>
<dbReference type="InterPro" id="IPR038377">
    <property type="entry name" value="Na/Glc_symporter_sf"/>
</dbReference>
<evidence type="ECO:0000256" key="13">
    <source>
        <dbReference type="RuleBase" id="RU362091"/>
    </source>
</evidence>
<dbReference type="GO" id="GO:0015824">
    <property type="term" value="P:proline transport"/>
    <property type="evidence" value="ECO:0007669"/>
    <property type="project" value="UniProtKB-UniRule"/>
</dbReference>
<evidence type="ECO:0000256" key="2">
    <source>
        <dbReference type="ARBA" id="ARBA00006434"/>
    </source>
</evidence>
<dbReference type="PANTHER" id="PTHR48086:SF3">
    <property type="entry name" value="SODIUM_PROLINE SYMPORTER"/>
    <property type="match status" value="1"/>
</dbReference>
<keyword evidence="4 14" id="KW-1003">Cell membrane</keyword>
<evidence type="ECO:0000256" key="4">
    <source>
        <dbReference type="ARBA" id="ARBA00022475"/>
    </source>
</evidence>
<evidence type="ECO:0000256" key="14">
    <source>
        <dbReference type="RuleBase" id="RU366012"/>
    </source>
</evidence>
<gene>
    <name evidence="15" type="primary">putP</name>
    <name evidence="15" type="ORF">PQJ61_03340</name>
</gene>
<feature type="transmembrane region" description="Helical" evidence="14">
    <location>
        <begin position="160"/>
        <end position="183"/>
    </location>
</feature>
<keyword evidence="11 14" id="KW-0739">Sodium transport</keyword>
<evidence type="ECO:0000256" key="9">
    <source>
        <dbReference type="ARBA" id="ARBA00023065"/>
    </source>
</evidence>
<keyword evidence="9 14" id="KW-0406">Ion transport</keyword>
<dbReference type="PROSITE" id="PS50283">
    <property type="entry name" value="NA_SOLUT_SYMP_3"/>
    <property type="match status" value="1"/>
</dbReference>
<reference evidence="15 16" key="1">
    <citation type="submission" date="2022-12" db="EMBL/GenBank/DDBJ databases">
        <title>Metagenome assembled genome from gulf of manar.</title>
        <authorList>
            <person name="Kohli P."/>
            <person name="Pk S."/>
            <person name="Venkata Ramana C."/>
            <person name="Sasikala C."/>
        </authorList>
    </citation>
    <scope>NUCLEOTIDE SEQUENCE [LARGE SCALE GENOMIC DNA]</scope>
    <source>
        <strain evidence="15">JB008</strain>
    </source>
</reference>
<feature type="transmembrane region" description="Helical" evidence="14">
    <location>
        <begin position="190"/>
        <end position="210"/>
    </location>
</feature>
<evidence type="ECO:0000256" key="10">
    <source>
        <dbReference type="ARBA" id="ARBA00023136"/>
    </source>
</evidence>
<feature type="transmembrane region" description="Helical" evidence="14">
    <location>
        <begin position="271"/>
        <end position="296"/>
    </location>
</feature>
<feature type="transmembrane region" description="Helical" evidence="14">
    <location>
        <begin position="365"/>
        <end position="385"/>
    </location>
</feature>
<keyword evidence="5 14" id="KW-0812">Transmembrane</keyword>
<evidence type="ECO:0000256" key="5">
    <source>
        <dbReference type="ARBA" id="ARBA00022692"/>
    </source>
</evidence>
<dbReference type="EMBL" id="JAQQAL010000009">
    <property type="protein sequence ID" value="MDC7225782.1"/>
    <property type="molecule type" value="Genomic_DNA"/>
</dbReference>
<keyword evidence="3 14" id="KW-0813">Transport</keyword>
<evidence type="ECO:0000256" key="8">
    <source>
        <dbReference type="ARBA" id="ARBA00023053"/>
    </source>
</evidence>
<dbReference type="NCBIfam" id="TIGR00813">
    <property type="entry name" value="sss"/>
    <property type="match status" value="1"/>
</dbReference>
<evidence type="ECO:0000256" key="1">
    <source>
        <dbReference type="ARBA" id="ARBA00004651"/>
    </source>
</evidence>
<dbReference type="AlphaFoldDB" id="A0AAJ1MIQ9"/>
<feature type="transmembrane region" description="Helical" evidence="14">
    <location>
        <begin position="6"/>
        <end position="25"/>
    </location>
</feature>
<feature type="transmembrane region" description="Helical" evidence="14">
    <location>
        <begin position="121"/>
        <end position="140"/>
    </location>
</feature>
<dbReference type="Proteomes" id="UP001221217">
    <property type="component" value="Unassembled WGS sequence"/>
</dbReference>
<dbReference type="GO" id="GO:0015193">
    <property type="term" value="F:L-proline transmembrane transporter activity"/>
    <property type="evidence" value="ECO:0007669"/>
    <property type="project" value="TreeGrafter"/>
</dbReference>
<dbReference type="CDD" id="cd11475">
    <property type="entry name" value="SLC5sbd_PutP"/>
    <property type="match status" value="1"/>
</dbReference>
<feature type="transmembrane region" description="Helical" evidence="14">
    <location>
        <begin position="423"/>
        <end position="441"/>
    </location>
</feature>
<comment type="caution">
    <text evidence="15">The sequence shown here is derived from an EMBL/GenBank/DDBJ whole genome shotgun (WGS) entry which is preliminary data.</text>
</comment>
<keyword evidence="8 14" id="KW-0915">Sodium</keyword>
<evidence type="ECO:0000313" key="16">
    <source>
        <dbReference type="Proteomes" id="UP001221217"/>
    </source>
</evidence>
<dbReference type="GO" id="GO:0005298">
    <property type="term" value="F:proline:sodium symporter activity"/>
    <property type="evidence" value="ECO:0007669"/>
    <property type="project" value="UniProtKB-UniRule"/>
</dbReference>
<keyword evidence="6 14" id="KW-0769">Symport</keyword>
<evidence type="ECO:0000256" key="7">
    <source>
        <dbReference type="ARBA" id="ARBA00022989"/>
    </source>
</evidence>